<keyword evidence="4" id="KW-1185">Reference proteome</keyword>
<dbReference type="SUPFAM" id="SSF56645">
    <property type="entry name" value="Acyl-CoA dehydrogenase NM domain-like"/>
    <property type="match status" value="1"/>
</dbReference>
<reference evidence="3" key="1">
    <citation type="journal article" date="2023" name="Int. J. Syst. Evol. Microbiol.">
        <title>Sinisalibacter aestuarii sp. nov., isolated from estuarine sediment of the Arakawa River.</title>
        <authorList>
            <person name="Arafat S.T."/>
            <person name="Hirano S."/>
            <person name="Sato A."/>
            <person name="Takeuchi K."/>
            <person name="Yasuda T."/>
            <person name="Terahara T."/>
            <person name="Hamada M."/>
            <person name="Kobayashi T."/>
        </authorList>
    </citation>
    <scope>NUCLEOTIDE SEQUENCE</scope>
    <source>
        <strain evidence="3">B-399</strain>
    </source>
</reference>
<dbReference type="Gene3D" id="2.40.110.10">
    <property type="entry name" value="Butyryl-CoA Dehydrogenase, subunit A, domain 2"/>
    <property type="match status" value="1"/>
</dbReference>
<dbReference type="InterPro" id="IPR050741">
    <property type="entry name" value="Acyl-CoA_dehydrogenase"/>
</dbReference>
<evidence type="ECO:0000259" key="2">
    <source>
        <dbReference type="Pfam" id="PF02771"/>
    </source>
</evidence>
<name>A0ABQ5LPB1_9RHOB</name>
<comment type="caution">
    <text evidence="3">The sequence shown here is derived from an EMBL/GenBank/DDBJ whole genome shotgun (WGS) entry which is preliminary data.</text>
</comment>
<evidence type="ECO:0000313" key="4">
    <source>
        <dbReference type="Proteomes" id="UP001144205"/>
    </source>
</evidence>
<proteinExistence type="predicted"/>
<dbReference type="InterPro" id="IPR009100">
    <property type="entry name" value="AcylCoA_DH/oxidase_NM_dom_sf"/>
</dbReference>
<organism evidence="3 4">
    <name type="scientific">Sinisalibacter aestuarii</name>
    <dbReference type="NCBI Taxonomy" id="2949426"/>
    <lineage>
        <taxon>Bacteria</taxon>
        <taxon>Pseudomonadati</taxon>
        <taxon>Pseudomonadota</taxon>
        <taxon>Alphaproteobacteria</taxon>
        <taxon>Rhodobacterales</taxon>
        <taxon>Roseobacteraceae</taxon>
        <taxon>Sinisalibacter</taxon>
    </lineage>
</organism>
<dbReference type="Proteomes" id="UP001144205">
    <property type="component" value="Unassembled WGS sequence"/>
</dbReference>
<dbReference type="Gene3D" id="1.10.540.10">
    <property type="entry name" value="Acyl-CoA dehydrogenase/oxidase, N-terminal domain"/>
    <property type="match status" value="1"/>
</dbReference>
<protein>
    <recommendedName>
        <fullName evidence="2">Acyl-CoA dehydrogenase/oxidase N-terminal domain-containing protein</fullName>
    </recommendedName>
</protein>
<dbReference type="Pfam" id="PF02771">
    <property type="entry name" value="Acyl-CoA_dh_N"/>
    <property type="match status" value="1"/>
</dbReference>
<gene>
    <name evidence="3" type="ORF">STA1M1_07080</name>
</gene>
<evidence type="ECO:0000313" key="3">
    <source>
        <dbReference type="EMBL" id="GKY86839.1"/>
    </source>
</evidence>
<feature type="domain" description="Acyl-CoA dehydrogenase/oxidase N-terminal" evidence="2">
    <location>
        <begin position="10"/>
        <end position="104"/>
    </location>
</feature>
<dbReference type="InterPro" id="IPR037069">
    <property type="entry name" value="AcylCoA_DH/ox_N_sf"/>
</dbReference>
<sequence length="248" mass="27669">MSDTGQMTDEEAVTYPLDVIEPLKEKAFEAGLWNMFMPELGDDDPGTRMTNLEYAPLAVEVERVLWAPEAFNCSAPDTGNMEILKRFATPEQKERRLEPLMMGEMSSVVGLTEPDTASLDLINLPTAILKDREDYVINGRKRYSTGATHPNAKLAIVFGVSERVVHQLGMPHCCLMPRVAQKLAESFQRHSARDQDRCKRVAQVMNPKAVRVCLFLRQAQGRSNPACASRLNWARGNCQSHIPPSPSA</sequence>
<dbReference type="PANTHER" id="PTHR48083:SF13">
    <property type="entry name" value="ACYL-COA DEHYDROGENASE FAMILY MEMBER 11"/>
    <property type="match status" value="1"/>
</dbReference>
<evidence type="ECO:0000256" key="1">
    <source>
        <dbReference type="ARBA" id="ARBA00023002"/>
    </source>
</evidence>
<dbReference type="InterPro" id="IPR046373">
    <property type="entry name" value="Acyl-CoA_Oxase/DH_mid-dom_sf"/>
</dbReference>
<dbReference type="InterPro" id="IPR013786">
    <property type="entry name" value="AcylCoA_DH/ox_N"/>
</dbReference>
<accession>A0ABQ5LPB1</accession>
<keyword evidence="1" id="KW-0560">Oxidoreductase</keyword>
<dbReference type="EMBL" id="BROH01000001">
    <property type="protein sequence ID" value="GKY86839.1"/>
    <property type="molecule type" value="Genomic_DNA"/>
</dbReference>
<dbReference type="PANTHER" id="PTHR48083">
    <property type="entry name" value="MEDIUM-CHAIN SPECIFIC ACYL-COA DEHYDROGENASE, MITOCHONDRIAL-RELATED"/>
    <property type="match status" value="1"/>
</dbReference>